<name>A0A671XIB8_SPAAU</name>
<dbReference type="GO" id="GO:0045134">
    <property type="term" value="F:UDP phosphatase activity"/>
    <property type="evidence" value="ECO:0007669"/>
    <property type="project" value="TreeGrafter"/>
</dbReference>
<sequence>MLNCTVLRGCLCLADRQYGIVIDSGSSRSNVYLYEWPGEKQNDTGVVTEIKNCRVKGDGISAMKVDPQKDAASWKAFQVCMDDIINAIPVAKQNATTLYLGATAGMRLLHKQDEKRSNDIVASLREYLSSLPVDFKSASIISGQEEGLYGWVTVNYLM</sequence>
<evidence type="ECO:0000313" key="6">
    <source>
        <dbReference type="Proteomes" id="UP000472265"/>
    </source>
</evidence>
<comment type="similarity">
    <text evidence="1 4">Belongs to the GDA1/CD39 NTPase family.</text>
</comment>
<dbReference type="PANTHER" id="PTHR11782">
    <property type="entry name" value="ADENOSINE/GUANOSINE DIPHOSPHATASE"/>
    <property type="match status" value="1"/>
</dbReference>
<protein>
    <recommendedName>
        <fullName evidence="7">Ectonucleoside triphosphate diphosphohydrolase 1</fullName>
    </recommendedName>
</protein>
<evidence type="ECO:0000256" key="2">
    <source>
        <dbReference type="ARBA" id="ARBA00022801"/>
    </source>
</evidence>
<keyword evidence="6" id="KW-1185">Reference proteome</keyword>
<feature type="active site" description="Proton acceptor" evidence="3">
    <location>
        <position position="146"/>
    </location>
</feature>
<dbReference type="Ensembl" id="ENSSAUT00010051109.1">
    <property type="protein sequence ID" value="ENSSAUP00010048590.1"/>
    <property type="gene ID" value="ENSSAUG00010020249.1"/>
</dbReference>
<dbReference type="Gene3D" id="3.30.420.150">
    <property type="entry name" value="Exopolyphosphatase. Domain 2"/>
    <property type="match status" value="1"/>
</dbReference>
<reference evidence="5" key="1">
    <citation type="submission" date="2021-04" db="EMBL/GenBank/DDBJ databases">
        <authorList>
            <consortium name="Wellcome Sanger Institute Data Sharing"/>
        </authorList>
    </citation>
    <scope>NUCLEOTIDE SEQUENCE [LARGE SCALE GENOMIC DNA]</scope>
</reference>
<evidence type="ECO:0000256" key="3">
    <source>
        <dbReference type="PIRSR" id="PIRSR600407-1"/>
    </source>
</evidence>
<dbReference type="GO" id="GO:0004382">
    <property type="term" value="F:GDP phosphatase activity"/>
    <property type="evidence" value="ECO:0007669"/>
    <property type="project" value="TreeGrafter"/>
</dbReference>
<dbReference type="GO" id="GO:0005886">
    <property type="term" value="C:plasma membrane"/>
    <property type="evidence" value="ECO:0007669"/>
    <property type="project" value="TreeGrafter"/>
</dbReference>
<dbReference type="AlphaFoldDB" id="A0A671XIB8"/>
<evidence type="ECO:0008006" key="7">
    <source>
        <dbReference type="Google" id="ProtNLM"/>
    </source>
</evidence>
<dbReference type="GeneTree" id="ENSGT01150000286965"/>
<keyword evidence="2 4" id="KW-0378">Hydrolase</keyword>
<evidence type="ECO:0000256" key="1">
    <source>
        <dbReference type="ARBA" id="ARBA00009283"/>
    </source>
</evidence>
<dbReference type="GO" id="GO:0009134">
    <property type="term" value="P:nucleoside diphosphate catabolic process"/>
    <property type="evidence" value="ECO:0007669"/>
    <property type="project" value="TreeGrafter"/>
</dbReference>
<dbReference type="Gene3D" id="3.30.420.40">
    <property type="match status" value="1"/>
</dbReference>
<dbReference type="Pfam" id="PF01150">
    <property type="entry name" value="GDA1_CD39"/>
    <property type="match status" value="1"/>
</dbReference>
<evidence type="ECO:0000313" key="5">
    <source>
        <dbReference type="Ensembl" id="ENSSAUP00010048590.1"/>
    </source>
</evidence>
<proteinExistence type="inferred from homology"/>
<dbReference type="InterPro" id="IPR000407">
    <property type="entry name" value="GDA1_CD39_NTPase"/>
</dbReference>
<organism evidence="5 6">
    <name type="scientific">Sparus aurata</name>
    <name type="common">Gilthead sea bream</name>
    <dbReference type="NCBI Taxonomy" id="8175"/>
    <lineage>
        <taxon>Eukaryota</taxon>
        <taxon>Metazoa</taxon>
        <taxon>Chordata</taxon>
        <taxon>Craniata</taxon>
        <taxon>Vertebrata</taxon>
        <taxon>Euteleostomi</taxon>
        <taxon>Actinopterygii</taxon>
        <taxon>Neopterygii</taxon>
        <taxon>Teleostei</taxon>
        <taxon>Neoteleostei</taxon>
        <taxon>Acanthomorphata</taxon>
        <taxon>Eupercaria</taxon>
        <taxon>Spariformes</taxon>
        <taxon>Sparidae</taxon>
        <taxon>Sparus</taxon>
    </lineage>
</organism>
<dbReference type="Proteomes" id="UP000472265">
    <property type="component" value="Chromosome 17"/>
</dbReference>
<accession>A0A671XIB8</accession>
<reference evidence="5" key="3">
    <citation type="submission" date="2025-09" db="UniProtKB">
        <authorList>
            <consortium name="Ensembl"/>
        </authorList>
    </citation>
    <scope>IDENTIFICATION</scope>
</reference>
<dbReference type="GO" id="GO:0017111">
    <property type="term" value="F:ribonucleoside triphosphate phosphatase activity"/>
    <property type="evidence" value="ECO:0007669"/>
    <property type="project" value="TreeGrafter"/>
</dbReference>
<dbReference type="PROSITE" id="PS01238">
    <property type="entry name" value="GDA1_CD39_NTPASE"/>
    <property type="match status" value="1"/>
</dbReference>
<dbReference type="InParanoid" id="A0A671XIB8"/>
<dbReference type="PANTHER" id="PTHR11782:SF38">
    <property type="entry name" value="ECTONUCLEOSIDE TRIPHOSPHATE DIPHOSPHOHYDROLASE 3"/>
    <property type="match status" value="1"/>
</dbReference>
<evidence type="ECO:0000256" key="4">
    <source>
        <dbReference type="RuleBase" id="RU003833"/>
    </source>
</evidence>
<reference evidence="5" key="2">
    <citation type="submission" date="2025-08" db="UniProtKB">
        <authorList>
            <consortium name="Ensembl"/>
        </authorList>
    </citation>
    <scope>IDENTIFICATION</scope>
</reference>